<keyword evidence="3" id="KW-0804">Transcription</keyword>
<dbReference type="InterPro" id="IPR036390">
    <property type="entry name" value="WH_DNA-bd_sf"/>
</dbReference>
<evidence type="ECO:0000256" key="1">
    <source>
        <dbReference type="ARBA" id="ARBA00023015"/>
    </source>
</evidence>
<dbReference type="RefSeq" id="WP_265508215.1">
    <property type="nucleotide sequence ID" value="NZ_JAOTBE010000062.1"/>
</dbReference>
<comment type="caution">
    <text evidence="5">The sequence shown here is derived from an EMBL/GenBank/DDBJ whole genome shotgun (WGS) entry which is preliminary data.</text>
</comment>
<keyword evidence="6" id="KW-1185">Reference proteome</keyword>
<dbReference type="EMBL" id="JBHLWQ010000159">
    <property type="protein sequence ID" value="MFC0202005.1"/>
    <property type="molecule type" value="Genomic_DNA"/>
</dbReference>
<keyword evidence="1" id="KW-0805">Transcription regulation</keyword>
<keyword evidence="2" id="KW-0238">DNA-binding</keyword>
<dbReference type="Gene3D" id="1.10.10.10">
    <property type="entry name" value="Winged helix-like DNA-binding domain superfamily/Winged helix DNA-binding domain"/>
    <property type="match status" value="1"/>
</dbReference>
<feature type="domain" description="HTH hxlR-type" evidence="4">
    <location>
        <begin position="16"/>
        <end position="109"/>
    </location>
</feature>
<evidence type="ECO:0000256" key="2">
    <source>
        <dbReference type="ARBA" id="ARBA00023125"/>
    </source>
</evidence>
<dbReference type="PANTHER" id="PTHR33204:SF18">
    <property type="entry name" value="TRANSCRIPTIONAL REGULATORY PROTEIN"/>
    <property type="match status" value="1"/>
</dbReference>
<reference evidence="5 6" key="1">
    <citation type="submission" date="2024-09" db="EMBL/GenBank/DDBJ databases">
        <authorList>
            <person name="Sun Q."/>
            <person name="Mori K."/>
        </authorList>
    </citation>
    <scope>NUCLEOTIDE SEQUENCE [LARGE SCALE GENOMIC DNA]</scope>
    <source>
        <strain evidence="5 6">CCM 7904</strain>
    </source>
</reference>
<evidence type="ECO:0000259" key="4">
    <source>
        <dbReference type="PROSITE" id="PS51118"/>
    </source>
</evidence>
<evidence type="ECO:0000256" key="3">
    <source>
        <dbReference type="ARBA" id="ARBA00023163"/>
    </source>
</evidence>
<gene>
    <name evidence="5" type="ORF">ACFFIZ_17245</name>
</gene>
<evidence type="ECO:0000313" key="6">
    <source>
        <dbReference type="Proteomes" id="UP001589795"/>
    </source>
</evidence>
<dbReference type="Proteomes" id="UP001589795">
    <property type="component" value="Unassembled WGS sequence"/>
</dbReference>
<evidence type="ECO:0000313" key="5">
    <source>
        <dbReference type="EMBL" id="MFC0202005.1"/>
    </source>
</evidence>
<accession>A0ABV6CML9</accession>
<name>A0ABV6CML9_9RHOB</name>
<dbReference type="InterPro" id="IPR036388">
    <property type="entry name" value="WH-like_DNA-bd_sf"/>
</dbReference>
<protein>
    <submittedName>
        <fullName evidence="5">Winged helix-turn-helix transcriptional regulator</fullName>
    </submittedName>
</protein>
<sequence>MTYDGKHPPIRYDEGCLAAHALNLVGDRWALLVVRELIFAPKRFGMLRAGLPGISASVLNGRLAQLQAAGILSHDRRLGIYALTPAGQGLLPVLQALCRWALTVPGHDPSRFISPSALMISMGVTGVGHDAMPAQGGFDFGTEAFEMRLQATGPATMAVERPEAPFVLHGSGNALAAAVYGRVPLAAMTTIRVEGDAAAAQDFVDLFNLRPMAG</sequence>
<dbReference type="PROSITE" id="PS51118">
    <property type="entry name" value="HTH_HXLR"/>
    <property type="match status" value="1"/>
</dbReference>
<dbReference type="PANTHER" id="PTHR33204">
    <property type="entry name" value="TRANSCRIPTIONAL REGULATOR, MARR FAMILY"/>
    <property type="match status" value="1"/>
</dbReference>
<organism evidence="5 6">
    <name type="scientific">Paracoccus rhizosphaerae</name>
    <dbReference type="NCBI Taxonomy" id="1133347"/>
    <lineage>
        <taxon>Bacteria</taxon>
        <taxon>Pseudomonadati</taxon>
        <taxon>Pseudomonadota</taxon>
        <taxon>Alphaproteobacteria</taxon>
        <taxon>Rhodobacterales</taxon>
        <taxon>Paracoccaceae</taxon>
        <taxon>Paracoccus</taxon>
    </lineage>
</organism>
<dbReference type="InterPro" id="IPR002577">
    <property type="entry name" value="HTH_HxlR"/>
</dbReference>
<dbReference type="SUPFAM" id="SSF46785">
    <property type="entry name" value="Winged helix' DNA-binding domain"/>
    <property type="match status" value="1"/>
</dbReference>
<proteinExistence type="predicted"/>
<dbReference type="Pfam" id="PF01638">
    <property type="entry name" value="HxlR"/>
    <property type="match status" value="1"/>
</dbReference>